<evidence type="ECO:0000256" key="1">
    <source>
        <dbReference type="SAM" id="MobiDB-lite"/>
    </source>
</evidence>
<name>A0ABQ5EAD2_9ASTR</name>
<evidence type="ECO:0000259" key="2">
    <source>
        <dbReference type="Pfam" id="PF25597"/>
    </source>
</evidence>
<comment type="caution">
    <text evidence="3">The sequence shown here is derived from an EMBL/GenBank/DDBJ whole genome shotgun (WGS) entry which is preliminary data.</text>
</comment>
<dbReference type="InterPro" id="IPR057670">
    <property type="entry name" value="SH3_retrovirus"/>
</dbReference>
<dbReference type="Proteomes" id="UP001151760">
    <property type="component" value="Unassembled WGS sequence"/>
</dbReference>
<evidence type="ECO:0000313" key="3">
    <source>
        <dbReference type="EMBL" id="GJT47845.1"/>
    </source>
</evidence>
<gene>
    <name evidence="3" type="ORF">Tco_0974002</name>
</gene>
<accession>A0ABQ5EAD2</accession>
<keyword evidence="4" id="KW-1185">Reference proteome</keyword>
<protein>
    <submittedName>
        <fullName evidence="3">Ribonuclease H-like domain-containing protein</fullName>
    </submittedName>
</protein>
<feature type="domain" description="Retroviral polymerase SH3-like" evidence="2">
    <location>
        <begin position="6"/>
        <end position="61"/>
    </location>
</feature>
<dbReference type="EMBL" id="BQNB010016103">
    <property type="protein sequence ID" value="GJT47845.1"/>
    <property type="molecule type" value="Genomic_DNA"/>
</dbReference>
<organism evidence="3 4">
    <name type="scientific">Tanacetum coccineum</name>
    <dbReference type="NCBI Taxonomy" id="301880"/>
    <lineage>
        <taxon>Eukaryota</taxon>
        <taxon>Viridiplantae</taxon>
        <taxon>Streptophyta</taxon>
        <taxon>Embryophyta</taxon>
        <taxon>Tracheophyta</taxon>
        <taxon>Spermatophyta</taxon>
        <taxon>Magnoliopsida</taxon>
        <taxon>eudicotyledons</taxon>
        <taxon>Gunneridae</taxon>
        <taxon>Pentapetalae</taxon>
        <taxon>asterids</taxon>
        <taxon>campanulids</taxon>
        <taxon>Asterales</taxon>
        <taxon>Asteraceae</taxon>
        <taxon>Asteroideae</taxon>
        <taxon>Anthemideae</taxon>
        <taxon>Anthemidinae</taxon>
        <taxon>Tanacetum</taxon>
    </lineage>
</organism>
<feature type="compositionally biased region" description="Low complexity" evidence="1">
    <location>
        <begin position="171"/>
        <end position="188"/>
    </location>
</feature>
<reference evidence="3" key="2">
    <citation type="submission" date="2022-01" db="EMBL/GenBank/DDBJ databases">
        <authorList>
            <person name="Yamashiro T."/>
            <person name="Shiraishi A."/>
            <person name="Satake H."/>
            <person name="Nakayama K."/>
        </authorList>
    </citation>
    <scope>NUCLEOTIDE SEQUENCE</scope>
</reference>
<proteinExistence type="predicted"/>
<dbReference type="Pfam" id="PF25597">
    <property type="entry name" value="SH3_retrovirus"/>
    <property type="match status" value="1"/>
</dbReference>
<feature type="compositionally biased region" description="Basic and acidic residues" evidence="1">
    <location>
        <begin position="135"/>
        <end position="170"/>
    </location>
</feature>
<reference evidence="3" key="1">
    <citation type="journal article" date="2022" name="Int. J. Mol. Sci.">
        <title>Draft Genome of Tanacetum Coccineum: Genomic Comparison of Closely Related Tanacetum-Family Plants.</title>
        <authorList>
            <person name="Yamashiro T."/>
            <person name="Shiraishi A."/>
            <person name="Nakayama K."/>
            <person name="Satake H."/>
        </authorList>
    </citation>
    <scope>NUCLEOTIDE SEQUENCE</scope>
</reference>
<evidence type="ECO:0000313" key="4">
    <source>
        <dbReference type="Proteomes" id="UP001151760"/>
    </source>
</evidence>
<sequence length="188" mass="20978">MRPFGCHVTILNTIDHLGKFDCKVDEGFFVGYSLNSKAFRVFNSRTRIVEENLHIRFSESTPNAVGSGLDWLFDIDALTKIMKYEPIVAGTQSNGFAGIKASDTTGQARKKIDAVKDYILLQLWTADPPYSQDPKSSHDNGSKPSSDDEKKVDEDPRKESECNDQEKEDNVNNTNNVNVIGTNEVNVC</sequence>
<feature type="region of interest" description="Disordered" evidence="1">
    <location>
        <begin position="129"/>
        <end position="188"/>
    </location>
</feature>